<dbReference type="AlphaFoldDB" id="A0A382ABP4"/>
<evidence type="ECO:0008006" key="2">
    <source>
        <dbReference type="Google" id="ProtNLM"/>
    </source>
</evidence>
<protein>
    <recommendedName>
        <fullName evidence="2">SnoaL-like domain-containing protein</fullName>
    </recommendedName>
</protein>
<proteinExistence type="predicted"/>
<name>A0A382ABP4_9ZZZZ</name>
<reference evidence="1" key="1">
    <citation type="submission" date="2018-05" db="EMBL/GenBank/DDBJ databases">
        <authorList>
            <person name="Lanie J.A."/>
            <person name="Ng W.-L."/>
            <person name="Kazmierczak K.M."/>
            <person name="Andrzejewski T.M."/>
            <person name="Davidsen T.M."/>
            <person name="Wayne K.J."/>
            <person name="Tettelin H."/>
            <person name="Glass J.I."/>
            <person name="Rusch D."/>
            <person name="Podicherti R."/>
            <person name="Tsui H.-C.T."/>
            <person name="Winkler M.E."/>
        </authorList>
    </citation>
    <scope>NUCLEOTIDE SEQUENCE</scope>
</reference>
<evidence type="ECO:0000313" key="1">
    <source>
        <dbReference type="EMBL" id="SVA98970.1"/>
    </source>
</evidence>
<dbReference type="EMBL" id="UINC01024735">
    <property type="protein sequence ID" value="SVA98970.1"/>
    <property type="molecule type" value="Genomic_DNA"/>
</dbReference>
<gene>
    <name evidence="1" type="ORF">METZ01_LOCUS151824</name>
</gene>
<accession>A0A382ABP4</accession>
<sequence>MESKRPKRSPLLAIGCVLLLFHLACSNPFAPKKVEPGTPVQRPPAEKATSPEIVLDNLERSFEERDKELYETLLDERFWFTEDDCAGNLIFQNGREEEIAIMGPRDGSSQGIFDQFRTILYDFQLIERRTELGRDFPNAFEGDPNGHPDEDWEVFRGRVVIELRVERDDGFDVVQNMNFKLRKGDDDGLWRMARWIDDPLAGDCGDGAAKPVGGITWSGVKQFR</sequence>
<organism evidence="1">
    <name type="scientific">marine metagenome</name>
    <dbReference type="NCBI Taxonomy" id="408172"/>
    <lineage>
        <taxon>unclassified sequences</taxon>
        <taxon>metagenomes</taxon>
        <taxon>ecological metagenomes</taxon>
    </lineage>
</organism>